<keyword evidence="3" id="KW-1185">Reference proteome</keyword>
<reference evidence="3" key="1">
    <citation type="submission" date="2016-06" db="EMBL/GenBank/DDBJ databases">
        <title>Parallel loss of symbiosis genes in relatives of nitrogen-fixing non-legume Parasponia.</title>
        <authorList>
            <person name="Van Velzen R."/>
            <person name="Holmer R."/>
            <person name="Bu F."/>
            <person name="Rutten L."/>
            <person name="Van Zeijl A."/>
            <person name="Liu W."/>
            <person name="Santuari L."/>
            <person name="Cao Q."/>
            <person name="Sharma T."/>
            <person name="Shen D."/>
            <person name="Roswanjaya Y."/>
            <person name="Wardhani T."/>
            <person name="Kalhor M.S."/>
            <person name="Jansen J."/>
            <person name="Van den Hoogen J."/>
            <person name="Gungor B."/>
            <person name="Hartog M."/>
            <person name="Hontelez J."/>
            <person name="Verver J."/>
            <person name="Yang W.-C."/>
            <person name="Schijlen E."/>
            <person name="Repin R."/>
            <person name="Schilthuizen M."/>
            <person name="Schranz E."/>
            <person name="Heidstra R."/>
            <person name="Miyata K."/>
            <person name="Fedorova E."/>
            <person name="Kohlen W."/>
            <person name="Bisseling T."/>
            <person name="Smit S."/>
            <person name="Geurts R."/>
        </authorList>
    </citation>
    <scope>NUCLEOTIDE SEQUENCE [LARGE SCALE GENOMIC DNA]</scope>
    <source>
        <strain evidence="3">cv. WU1-14</strain>
    </source>
</reference>
<feature type="compositionally biased region" description="Polar residues" evidence="1">
    <location>
        <begin position="1"/>
        <end position="14"/>
    </location>
</feature>
<feature type="region of interest" description="Disordered" evidence="1">
    <location>
        <begin position="1"/>
        <end position="21"/>
    </location>
</feature>
<evidence type="ECO:0000313" key="3">
    <source>
        <dbReference type="Proteomes" id="UP000237105"/>
    </source>
</evidence>
<evidence type="ECO:0000313" key="2">
    <source>
        <dbReference type="EMBL" id="PON74369.1"/>
    </source>
</evidence>
<protein>
    <submittedName>
        <fullName evidence="2">Uncharacterized protein</fullName>
    </submittedName>
</protein>
<gene>
    <name evidence="2" type="ORF">PanWU01x14_052010</name>
</gene>
<dbReference type="Proteomes" id="UP000237105">
    <property type="component" value="Unassembled WGS sequence"/>
</dbReference>
<dbReference type="EMBL" id="JXTB01000029">
    <property type="protein sequence ID" value="PON74369.1"/>
    <property type="molecule type" value="Genomic_DNA"/>
</dbReference>
<proteinExistence type="predicted"/>
<evidence type="ECO:0000256" key="1">
    <source>
        <dbReference type="SAM" id="MobiDB-lite"/>
    </source>
</evidence>
<accession>A0A2P5DM50</accession>
<name>A0A2P5DM50_PARAD</name>
<organism evidence="2 3">
    <name type="scientific">Parasponia andersonii</name>
    <name type="common">Sponia andersonii</name>
    <dbReference type="NCBI Taxonomy" id="3476"/>
    <lineage>
        <taxon>Eukaryota</taxon>
        <taxon>Viridiplantae</taxon>
        <taxon>Streptophyta</taxon>
        <taxon>Embryophyta</taxon>
        <taxon>Tracheophyta</taxon>
        <taxon>Spermatophyta</taxon>
        <taxon>Magnoliopsida</taxon>
        <taxon>eudicotyledons</taxon>
        <taxon>Gunneridae</taxon>
        <taxon>Pentapetalae</taxon>
        <taxon>rosids</taxon>
        <taxon>fabids</taxon>
        <taxon>Rosales</taxon>
        <taxon>Cannabaceae</taxon>
        <taxon>Parasponia</taxon>
    </lineage>
</organism>
<feature type="non-terminal residue" evidence="2">
    <location>
        <position position="1"/>
    </location>
</feature>
<dbReference type="AlphaFoldDB" id="A0A2P5DM50"/>
<sequence length="167" mass="19226">QLTRNNVKTTGNQNLDKRKRGNIENSHQFPLLYLEIYTQLFEKQVEYLTTRGKTQNQSKTYILTQTMNPKKKKEKEKSLRKKKSVLQYSTSEKIFSNKTIDFSCELHLVAISSSPLEECFGTHQTLKLLSKLPLYNKNPPPTLFGDACKHLTGPSWPLITPTLQTLP</sequence>
<comment type="caution">
    <text evidence="2">The sequence shown here is derived from an EMBL/GenBank/DDBJ whole genome shotgun (WGS) entry which is preliminary data.</text>
</comment>